<evidence type="ECO:0000313" key="1">
    <source>
        <dbReference type="EMBL" id="GBN16211.1"/>
    </source>
</evidence>
<dbReference type="Proteomes" id="UP000499080">
    <property type="component" value="Unassembled WGS sequence"/>
</dbReference>
<comment type="caution">
    <text evidence="1">The sequence shown here is derived from an EMBL/GenBank/DDBJ whole genome shotgun (WGS) entry which is preliminary data.</text>
</comment>
<keyword evidence="2" id="KW-1185">Reference proteome</keyword>
<gene>
    <name evidence="1" type="ORF">AVEN_238512_1</name>
</gene>
<dbReference type="OrthoDB" id="6470313at2759"/>
<evidence type="ECO:0008006" key="3">
    <source>
        <dbReference type="Google" id="ProtNLM"/>
    </source>
</evidence>
<protein>
    <recommendedName>
        <fullName evidence="3">Mos1 transposase HTH domain-containing protein</fullName>
    </recommendedName>
</protein>
<accession>A0A4Y2LN45</accession>
<evidence type="ECO:0000313" key="2">
    <source>
        <dbReference type="Proteomes" id="UP000499080"/>
    </source>
</evidence>
<proteinExistence type="predicted"/>
<dbReference type="EMBL" id="BGPR01006119">
    <property type="protein sequence ID" value="GBN16211.1"/>
    <property type="molecule type" value="Genomic_DNA"/>
</dbReference>
<dbReference type="AlphaFoldDB" id="A0A4Y2LN45"/>
<name>A0A4Y2LN45_ARAVE</name>
<sequence length="189" mass="21729">MRKLDMGAVRWCCCRCVNCKNKTVDPVRRVVAVRCCSGECHFYRFKACLQKVISGRGLKSRLLVAKMHLNVITDYARPVSCALSYRTVVRWVKAFRAGRNESVDLHCTGRQSIPQHQIEILSGLLSIDGLWIARELSAEVGLSHQTVWHIMKKWRILRRSVALISKQHLASGILRLSDIWQKIQTKLCW</sequence>
<reference evidence="1 2" key="1">
    <citation type="journal article" date="2019" name="Sci. Rep.">
        <title>Orb-weaving spider Araneus ventricosus genome elucidates the spidroin gene catalogue.</title>
        <authorList>
            <person name="Kono N."/>
            <person name="Nakamura H."/>
            <person name="Ohtoshi R."/>
            <person name="Moran D.A.P."/>
            <person name="Shinohara A."/>
            <person name="Yoshida Y."/>
            <person name="Fujiwara M."/>
            <person name="Mori M."/>
            <person name="Tomita M."/>
            <person name="Arakawa K."/>
        </authorList>
    </citation>
    <scope>NUCLEOTIDE SEQUENCE [LARGE SCALE GENOMIC DNA]</scope>
</reference>
<organism evidence="1 2">
    <name type="scientific">Araneus ventricosus</name>
    <name type="common">Orbweaver spider</name>
    <name type="synonym">Epeira ventricosa</name>
    <dbReference type="NCBI Taxonomy" id="182803"/>
    <lineage>
        <taxon>Eukaryota</taxon>
        <taxon>Metazoa</taxon>
        <taxon>Ecdysozoa</taxon>
        <taxon>Arthropoda</taxon>
        <taxon>Chelicerata</taxon>
        <taxon>Arachnida</taxon>
        <taxon>Araneae</taxon>
        <taxon>Araneomorphae</taxon>
        <taxon>Entelegynae</taxon>
        <taxon>Araneoidea</taxon>
        <taxon>Araneidae</taxon>
        <taxon>Araneus</taxon>
    </lineage>
</organism>